<dbReference type="EMBL" id="BPVZ01000002">
    <property type="protein sequence ID" value="GKU87672.1"/>
    <property type="molecule type" value="Genomic_DNA"/>
</dbReference>
<name>A0AAV5HMD3_9ROSI</name>
<keyword evidence="2" id="KW-1185">Reference proteome</keyword>
<sequence>MVKWFLDMEMAKVIISPSKPVGSVNLFSLASFAWPMARSTTNL</sequence>
<dbReference type="Proteomes" id="UP001054252">
    <property type="component" value="Unassembled WGS sequence"/>
</dbReference>
<reference evidence="1 2" key="1">
    <citation type="journal article" date="2021" name="Commun. Biol.">
        <title>The genome of Shorea leprosula (Dipterocarpaceae) highlights the ecological relevance of drought in aseasonal tropical rainforests.</title>
        <authorList>
            <person name="Ng K.K.S."/>
            <person name="Kobayashi M.J."/>
            <person name="Fawcett J.A."/>
            <person name="Hatakeyama M."/>
            <person name="Paape T."/>
            <person name="Ng C.H."/>
            <person name="Ang C.C."/>
            <person name="Tnah L.H."/>
            <person name="Lee C.T."/>
            <person name="Nishiyama T."/>
            <person name="Sese J."/>
            <person name="O'Brien M.J."/>
            <person name="Copetti D."/>
            <person name="Mohd Noor M.I."/>
            <person name="Ong R.C."/>
            <person name="Putra M."/>
            <person name="Sireger I.Z."/>
            <person name="Indrioko S."/>
            <person name="Kosugi Y."/>
            <person name="Izuno A."/>
            <person name="Isagi Y."/>
            <person name="Lee S.L."/>
            <person name="Shimizu K.K."/>
        </authorList>
    </citation>
    <scope>NUCLEOTIDE SEQUENCE [LARGE SCALE GENOMIC DNA]</scope>
    <source>
        <strain evidence="1">214</strain>
    </source>
</reference>
<dbReference type="AlphaFoldDB" id="A0AAV5HMD3"/>
<protein>
    <submittedName>
        <fullName evidence="1">Uncharacterized protein</fullName>
    </submittedName>
</protein>
<proteinExistence type="predicted"/>
<organism evidence="1 2">
    <name type="scientific">Rubroshorea leprosula</name>
    <dbReference type="NCBI Taxonomy" id="152421"/>
    <lineage>
        <taxon>Eukaryota</taxon>
        <taxon>Viridiplantae</taxon>
        <taxon>Streptophyta</taxon>
        <taxon>Embryophyta</taxon>
        <taxon>Tracheophyta</taxon>
        <taxon>Spermatophyta</taxon>
        <taxon>Magnoliopsida</taxon>
        <taxon>eudicotyledons</taxon>
        <taxon>Gunneridae</taxon>
        <taxon>Pentapetalae</taxon>
        <taxon>rosids</taxon>
        <taxon>malvids</taxon>
        <taxon>Malvales</taxon>
        <taxon>Dipterocarpaceae</taxon>
        <taxon>Rubroshorea</taxon>
    </lineage>
</organism>
<evidence type="ECO:0000313" key="2">
    <source>
        <dbReference type="Proteomes" id="UP001054252"/>
    </source>
</evidence>
<gene>
    <name evidence="1" type="ORF">SLEP1_g2034</name>
</gene>
<accession>A0AAV5HMD3</accession>
<evidence type="ECO:0000313" key="1">
    <source>
        <dbReference type="EMBL" id="GKU87672.1"/>
    </source>
</evidence>
<comment type="caution">
    <text evidence="1">The sequence shown here is derived from an EMBL/GenBank/DDBJ whole genome shotgun (WGS) entry which is preliminary data.</text>
</comment>